<proteinExistence type="predicted"/>
<protein>
    <submittedName>
        <fullName evidence="2">Uncharacterized protein</fullName>
    </submittedName>
</protein>
<sequence length="92" mass="9886">MLTVLVGYSQSLLLGSVENSSSSDRTALNRLKTHGTDPKKKVSLTAAALSLLVSPPFFCCVCGGSITAVRLCRVVRTLQVTRERSPKTNHPN</sequence>
<accession>A0AAN8PIR0</accession>
<evidence type="ECO:0000313" key="2">
    <source>
        <dbReference type="EMBL" id="KAK6634430.1"/>
    </source>
</evidence>
<gene>
    <name evidence="2" type="ORF">RUM43_011831</name>
</gene>
<dbReference type="AlphaFoldDB" id="A0AAN8PIR0"/>
<reference evidence="2 3" key="1">
    <citation type="submission" date="2023-10" db="EMBL/GenBank/DDBJ databases">
        <title>Genomes of two closely related lineages of the louse Polyplax serrata with different host specificities.</title>
        <authorList>
            <person name="Martinu J."/>
            <person name="Tarabai H."/>
            <person name="Stefka J."/>
            <person name="Hypsa V."/>
        </authorList>
    </citation>
    <scope>NUCLEOTIDE SEQUENCE [LARGE SCALE GENOMIC DNA]</scope>
    <source>
        <strain evidence="2">HR10_N</strain>
    </source>
</reference>
<name>A0AAN8PIR0_POLSC</name>
<dbReference type="EMBL" id="JAWJWE010000005">
    <property type="protein sequence ID" value="KAK6634430.1"/>
    <property type="molecule type" value="Genomic_DNA"/>
</dbReference>
<dbReference type="Proteomes" id="UP001372834">
    <property type="component" value="Unassembled WGS sequence"/>
</dbReference>
<comment type="caution">
    <text evidence="2">The sequence shown here is derived from an EMBL/GenBank/DDBJ whole genome shotgun (WGS) entry which is preliminary data.</text>
</comment>
<keyword evidence="1" id="KW-0472">Membrane</keyword>
<keyword evidence="1" id="KW-0812">Transmembrane</keyword>
<keyword evidence="1" id="KW-1133">Transmembrane helix</keyword>
<evidence type="ECO:0000256" key="1">
    <source>
        <dbReference type="SAM" id="Phobius"/>
    </source>
</evidence>
<organism evidence="2 3">
    <name type="scientific">Polyplax serrata</name>
    <name type="common">Common mouse louse</name>
    <dbReference type="NCBI Taxonomy" id="468196"/>
    <lineage>
        <taxon>Eukaryota</taxon>
        <taxon>Metazoa</taxon>
        <taxon>Ecdysozoa</taxon>
        <taxon>Arthropoda</taxon>
        <taxon>Hexapoda</taxon>
        <taxon>Insecta</taxon>
        <taxon>Pterygota</taxon>
        <taxon>Neoptera</taxon>
        <taxon>Paraneoptera</taxon>
        <taxon>Psocodea</taxon>
        <taxon>Troctomorpha</taxon>
        <taxon>Phthiraptera</taxon>
        <taxon>Anoplura</taxon>
        <taxon>Polyplacidae</taxon>
        <taxon>Polyplax</taxon>
    </lineage>
</organism>
<evidence type="ECO:0000313" key="3">
    <source>
        <dbReference type="Proteomes" id="UP001372834"/>
    </source>
</evidence>
<feature type="transmembrane region" description="Helical" evidence="1">
    <location>
        <begin position="46"/>
        <end position="69"/>
    </location>
</feature>